<reference evidence="1 2" key="1">
    <citation type="submission" date="2016-01" db="EMBL/GenBank/DDBJ databases">
        <authorList>
            <person name="Brown R."/>
        </authorList>
    </citation>
    <scope>NUCLEOTIDE SEQUENCE [LARGE SCALE GENOMIC DNA]</scope>
    <source>
        <strain evidence="1">Sporomusa sphaeroides DSM 2875</strain>
    </source>
</reference>
<evidence type="ECO:0000313" key="2">
    <source>
        <dbReference type="Proteomes" id="UP000245702"/>
    </source>
</evidence>
<protein>
    <submittedName>
        <fullName evidence="1">Uncharacterized protein</fullName>
    </submittedName>
</protein>
<organism evidence="1 2">
    <name type="scientific">Sporomusa sphaeroides DSM 2875</name>
    <dbReference type="NCBI Taxonomy" id="1337886"/>
    <lineage>
        <taxon>Bacteria</taxon>
        <taxon>Bacillati</taxon>
        <taxon>Bacillota</taxon>
        <taxon>Negativicutes</taxon>
        <taxon>Selenomonadales</taxon>
        <taxon>Sporomusaceae</taxon>
        <taxon>Sporomusa</taxon>
    </lineage>
</organism>
<dbReference type="Proteomes" id="UP000245702">
    <property type="component" value="Unassembled WGS sequence"/>
</dbReference>
<comment type="caution">
    <text evidence="1">The sequence shown here is derived from an EMBL/GenBank/DDBJ whole genome shotgun (WGS) entry which is preliminary data.</text>
</comment>
<gene>
    <name evidence="1" type="ORF">SSPH_01082</name>
</gene>
<accession>A0ABM9W361</accession>
<sequence>MKRLIVKLKDRKLVSRLEEYCDIIYVSKFINTVGIEIRPDLISRLNHDDNVISFRESEEGNYQPTASCV</sequence>
<evidence type="ECO:0000313" key="1">
    <source>
        <dbReference type="EMBL" id="CVK18444.1"/>
    </source>
</evidence>
<name>A0ABM9W361_9FIRM</name>
<dbReference type="EMBL" id="FCOW01000004">
    <property type="protein sequence ID" value="CVK18444.1"/>
    <property type="molecule type" value="Genomic_DNA"/>
</dbReference>
<keyword evidence="2" id="KW-1185">Reference proteome</keyword>
<proteinExistence type="predicted"/>